<comment type="similarity">
    <text evidence="1">Belongs to the helicase family. UvrD subfamily.</text>
</comment>
<dbReference type="Pfam" id="PF13361">
    <property type="entry name" value="UvrD_C"/>
    <property type="match status" value="1"/>
</dbReference>
<evidence type="ECO:0000259" key="14">
    <source>
        <dbReference type="PROSITE" id="PS51217"/>
    </source>
</evidence>
<evidence type="ECO:0000256" key="3">
    <source>
        <dbReference type="ARBA" id="ARBA00022801"/>
    </source>
</evidence>
<gene>
    <name evidence="15" type="ORF">GYN02_10780</name>
</gene>
<keyword evidence="16" id="KW-1185">Reference proteome</keyword>
<evidence type="ECO:0000256" key="12">
    <source>
        <dbReference type="PROSITE-ProRule" id="PRU00560"/>
    </source>
</evidence>
<dbReference type="CDD" id="cd17932">
    <property type="entry name" value="DEXQc_UvrD"/>
    <property type="match status" value="1"/>
</dbReference>
<dbReference type="Gene3D" id="1.10.10.2910">
    <property type="match status" value="1"/>
</dbReference>
<dbReference type="InterPro" id="IPR014017">
    <property type="entry name" value="DNA_helicase_UvrD-like_C"/>
</dbReference>
<evidence type="ECO:0000256" key="1">
    <source>
        <dbReference type="ARBA" id="ARBA00009922"/>
    </source>
</evidence>
<evidence type="ECO:0000256" key="7">
    <source>
        <dbReference type="ARBA" id="ARBA00023235"/>
    </source>
</evidence>
<dbReference type="PANTHER" id="PTHR11070">
    <property type="entry name" value="UVRD / RECB / PCRA DNA HELICASE FAMILY MEMBER"/>
    <property type="match status" value="1"/>
</dbReference>
<dbReference type="SUPFAM" id="SSF52540">
    <property type="entry name" value="P-loop containing nucleoside triphosphate hydrolases"/>
    <property type="match status" value="1"/>
</dbReference>
<feature type="domain" description="UvrD-like helicase ATP-binding" evidence="13">
    <location>
        <begin position="194"/>
        <end position="493"/>
    </location>
</feature>
<keyword evidence="4 12" id="KW-0347">Helicase</keyword>
<reference evidence="15 16" key="1">
    <citation type="submission" date="2020-01" db="EMBL/GenBank/DDBJ databases">
        <title>Comparative genomics of meat spoilage bacteria.</title>
        <authorList>
            <person name="Hilgarth M."/>
            <person name="Vogel R.F."/>
        </authorList>
    </citation>
    <scope>NUCLEOTIDE SEQUENCE [LARGE SCALE GENOMIC DNA]</scope>
    <source>
        <strain evidence="15 16">TMW2.2077</strain>
    </source>
</reference>
<dbReference type="PROSITE" id="PS51198">
    <property type="entry name" value="UVRD_HELICASE_ATP_BIND"/>
    <property type="match status" value="1"/>
</dbReference>
<evidence type="ECO:0000256" key="2">
    <source>
        <dbReference type="ARBA" id="ARBA00022741"/>
    </source>
</evidence>
<evidence type="ECO:0000256" key="10">
    <source>
        <dbReference type="ARBA" id="ARBA00034923"/>
    </source>
</evidence>
<dbReference type="RefSeq" id="WP_203302860.1">
    <property type="nucleotide sequence ID" value="NZ_JAAEBW010000005.1"/>
</dbReference>
<accession>A0ABS1ZGV7</accession>
<dbReference type="InterPro" id="IPR027417">
    <property type="entry name" value="P-loop_NTPase"/>
</dbReference>
<evidence type="ECO:0000256" key="9">
    <source>
        <dbReference type="ARBA" id="ARBA00034808"/>
    </source>
</evidence>
<keyword evidence="3 12" id="KW-0378">Hydrolase</keyword>
<dbReference type="InterPro" id="IPR010359">
    <property type="entry name" value="IrrE_HExxH"/>
</dbReference>
<evidence type="ECO:0000259" key="13">
    <source>
        <dbReference type="PROSITE" id="PS51198"/>
    </source>
</evidence>
<dbReference type="EC" id="5.6.2.4" evidence="9"/>
<dbReference type="PANTHER" id="PTHR11070:SF2">
    <property type="entry name" value="ATP-DEPENDENT DNA HELICASE SRS2"/>
    <property type="match status" value="1"/>
</dbReference>
<dbReference type="InterPro" id="IPR013986">
    <property type="entry name" value="DExx_box_DNA_helicase_dom_sf"/>
</dbReference>
<sequence>MNPFDRARQQAIEVRSVLAGEFLSDDLASKQLLDFSSIEEEYDVAIQLLPHDHFTLAGADGVLVREKFTAYVRNDKSWPETAYLIAHELGHWFLDAEKPAMSVANLSSMTAPQGTPAVLTVEAYGARERQELQANVFARELLLPRTAARALWASGLNARKIASFLKVPLEVVRLQLFDALLLPELAIRPTPGLPNMTVAQSDAAHAKERFVNVVAGPGTGKTTTLVHRIKHLIEQGVNPSKILVLTFTNKAANELVERMRASAIPGAADVWAGTFHSFGLEFLRKYHDLFGLHADIAMVDKLAKVRLMTKLLPSIKLQYYVRLQDPYEWLPKVLDYIDRLKEELVSVDEYRARLAGLPTPAPDVMQQQADIAAVYEAYEAALRSKHYVDYTDLVALPTLQARKDRTAVSQYISHFEHILVDEYQDVTHVMVEFVRELAVSANSVWVVGDIRQAIHHWRGASIQSLMKFDTAFRRGAPSASVATYQLDVNRRSTPEILNLFSHTGRVHSLEARLPLQAVTPYRPSINIRPTLFECDAPESQAHTLTAVVDYLAKNGLDYRDQVVISRSTADIESAAEHLSANGIPCLYIGDVYQRPEIKRLVCLMQLLCTRQPRSLIGLLQEPALAMSMPDMQQLMTCTSPGTGVTLQRGKWLGVPGLGLSAAGEAASATLATLLAGFNRHTNPWEFVCTVLLDRRYGLPNPADTSIRAHTERLAIWLFVYAVRNSEGSAKEARLSAFLVREDLRRRINEKLADRSAPPEARALNAITLMTVHGSKGLEFDAVHVTDVNKSAYGKEKPWDHDPRSTQLIPPEVLNSTLAEHEFEEAVERNNLLYVALSRARDQLFLYETNSRDRPHALATATAFLDRRTGLSPPATVMPIIPAFVSSGTAATPLAIDYSAFESYLSCPLHYHYRYELDLTAEQDIDISIRARWAVMEALQSTLKGLSAQVAFNNAWENHDLPEFALDQALYSDAVKACNKGLQIIHDTGSTIVEGLHADIHGVRIQLPWMLQANTPQGIELHWLRTHAGVETTSRHFRPLMLAMTTLKAKSGTVHSLISEKTKRDIPSKAPQSTAVHKMAPLFSSGYRGAKKGWLCRRCPYLSICENRP</sequence>
<dbReference type="Pfam" id="PF06114">
    <property type="entry name" value="Peptidase_M78"/>
    <property type="match status" value="1"/>
</dbReference>
<organism evidence="15 16">
    <name type="scientific">Pseudomonas weihenstephanensis</name>
    <dbReference type="NCBI Taxonomy" id="1608994"/>
    <lineage>
        <taxon>Bacteria</taxon>
        <taxon>Pseudomonadati</taxon>
        <taxon>Pseudomonadota</taxon>
        <taxon>Gammaproteobacteria</taxon>
        <taxon>Pseudomonadales</taxon>
        <taxon>Pseudomonadaceae</taxon>
        <taxon>Pseudomonas</taxon>
    </lineage>
</organism>
<evidence type="ECO:0000313" key="16">
    <source>
        <dbReference type="Proteomes" id="UP000809529"/>
    </source>
</evidence>
<proteinExistence type="inferred from homology"/>
<protein>
    <recommendedName>
        <fullName evidence="9">DNA 3'-5' helicase</fullName>
        <ecNumber evidence="9">5.6.2.4</ecNumber>
    </recommendedName>
    <alternativeName>
        <fullName evidence="10">DNA 3'-5' helicase II</fullName>
    </alternativeName>
</protein>
<comment type="catalytic activity">
    <reaction evidence="11">
        <text>ATP + H2O = ADP + phosphate + H(+)</text>
        <dbReference type="Rhea" id="RHEA:13065"/>
        <dbReference type="ChEBI" id="CHEBI:15377"/>
        <dbReference type="ChEBI" id="CHEBI:15378"/>
        <dbReference type="ChEBI" id="CHEBI:30616"/>
        <dbReference type="ChEBI" id="CHEBI:43474"/>
        <dbReference type="ChEBI" id="CHEBI:456216"/>
        <dbReference type="EC" id="5.6.2.4"/>
    </reaction>
</comment>
<evidence type="ECO:0000256" key="6">
    <source>
        <dbReference type="ARBA" id="ARBA00023125"/>
    </source>
</evidence>
<dbReference type="PROSITE" id="PS51217">
    <property type="entry name" value="UVRD_HELICASE_CTER"/>
    <property type="match status" value="1"/>
</dbReference>
<keyword evidence="6" id="KW-0238">DNA-binding</keyword>
<evidence type="ECO:0000256" key="4">
    <source>
        <dbReference type="ARBA" id="ARBA00022806"/>
    </source>
</evidence>
<dbReference type="InterPro" id="IPR000212">
    <property type="entry name" value="DNA_helicase_UvrD/REP"/>
</dbReference>
<dbReference type="InterPro" id="IPR014016">
    <property type="entry name" value="UvrD-like_ATP-bd"/>
</dbReference>
<keyword evidence="2 12" id="KW-0547">Nucleotide-binding</keyword>
<comment type="catalytic activity">
    <reaction evidence="8">
        <text>Couples ATP hydrolysis with the unwinding of duplex DNA by translocating in the 3'-5' direction.</text>
        <dbReference type="EC" id="5.6.2.4"/>
    </reaction>
</comment>
<evidence type="ECO:0000256" key="11">
    <source>
        <dbReference type="ARBA" id="ARBA00048988"/>
    </source>
</evidence>
<dbReference type="Gene3D" id="3.40.50.300">
    <property type="entry name" value="P-loop containing nucleotide triphosphate hydrolases"/>
    <property type="match status" value="3"/>
</dbReference>
<dbReference type="Gene3D" id="1.10.10.160">
    <property type="match status" value="1"/>
</dbReference>
<dbReference type="Pfam" id="PF00580">
    <property type="entry name" value="UvrD-helicase"/>
    <property type="match status" value="1"/>
</dbReference>
<dbReference type="EMBL" id="JAAEBW010000005">
    <property type="protein sequence ID" value="MBM1195658.1"/>
    <property type="molecule type" value="Genomic_DNA"/>
</dbReference>
<comment type="caution">
    <text evidence="15">The sequence shown here is derived from an EMBL/GenBank/DDBJ whole genome shotgun (WGS) entry which is preliminary data.</text>
</comment>
<feature type="binding site" evidence="12">
    <location>
        <begin position="215"/>
        <end position="222"/>
    </location>
    <ligand>
        <name>ATP</name>
        <dbReference type="ChEBI" id="CHEBI:30616"/>
    </ligand>
</feature>
<keyword evidence="7" id="KW-0413">Isomerase</keyword>
<evidence type="ECO:0000256" key="8">
    <source>
        <dbReference type="ARBA" id="ARBA00034617"/>
    </source>
</evidence>
<evidence type="ECO:0000256" key="5">
    <source>
        <dbReference type="ARBA" id="ARBA00022840"/>
    </source>
</evidence>
<dbReference type="Proteomes" id="UP000809529">
    <property type="component" value="Unassembled WGS sequence"/>
</dbReference>
<feature type="domain" description="UvrD-like helicase C-terminal" evidence="14">
    <location>
        <begin position="494"/>
        <end position="776"/>
    </location>
</feature>
<keyword evidence="5 12" id="KW-0067">ATP-binding</keyword>
<evidence type="ECO:0000313" key="15">
    <source>
        <dbReference type="EMBL" id="MBM1195658.1"/>
    </source>
</evidence>
<name>A0ABS1ZGV7_9PSED</name>